<reference evidence="2" key="2">
    <citation type="submission" date="2021-09" db="EMBL/GenBank/DDBJ databases">
        <authorList>
            <person name="Jia N."/>
            <person name="Wang J."/>
            <person name="Shi W."/>
            <person name="Du L."/>
            <person name="Sun Y."/>
            <person name="Zhan W."/>
            <person name="Jiang J."/>
            <person name="Wang Q."/>
            <person name="Zhang B."/>
            <person name="Ji P."/>
            <person name="Sakyi L.B."/>
            <person name="Cui X."/>
            <person name="Yuan T."/>
            <person name="Jiang B."/>
            <person name="Yang W."/>
            <person name="Lam T.T.-Y."/>
            <person name="Chang Q."/>
            <person name="Ding S."/>
            <person name="Wang X."/>
            <person name="Zhu J."/>
            <person name="Ruan X."/>
            <person name="Zhao L."/>
            <person name="Wei J."/>
            <person name="Que T."/>
            <person name="Du C."/>
            <person name="Cheng J."/>
            <person name="Dai P."/>
            <person name="Han X."/>
            <person name="Huang E."/>
            <person name="Gao Y."/>
            <person name="Liu J."/>
            <person name="Shao H."/>
            <person name="Ye R."/>
            <person name="Li L."/>
            <person name="Wei W."/>
            <person name="Wang X."/>
            <person name="Wang C."/>
            <person name="Huo Q."/>
            <person name="Li W."/>
            <person name="Guo W."/>
            <person name="Chen H."/>
            <person name="Chen S."/>
            <person name="Zhou L."/>
            <person name="Zhou L."/>
            <person name="Ni X."/>
            <person name="Tian J."/>
            <person name="Zhou Y."/>
            <person name="Sheng Y."/>
            <person name="Liu T."/>
            <person name="Pan Y."/>
            <person name="Xia L."/>
            <person name="Li J."/>
            <person name="Zhao F."/>
            <person name="Cao W."/>
        </authorList>
    </citation>
    <scope>NUCLEOTIDE SEQUENCE</scope>
    <source>
        <strain evidence="2">Rsan-2018</strain>
        <tissue evidence="2">Larvae</tissue>
    </source>
</reference>
<name>A0A9D4T6N4_RHISA</name>
<evidence type="ECO:0000256" key="1">
    <source>
        <dbReference type="SAM" id="MobiDB-lite"/>
    </source>
</evidence>
<proteinExistence type="predicted"/>
<dbReference type="AlphaFoldDB" id="A0A9D4T6N4"/>
<gene>
    <name evidence="2" type="ORF">HPB52_002879</name>
</gene>
<feature type="compositionally biased region" description="Polar residues" evidence="1">
    <location>
        <begin position="131"/>
        <end position="146"/>
    </location>
</feature>
<sequence>MDVCPEPQEKICRGCYAKNPHPNQQFKPKCRLCGGEHLMAHKSSRAKLMTPYIVKKRRWERKRAEAEAELEAAKKHGGEITPHPAKAMAQIQRPGQVQSDYGNRGLSIPPAEPVEERSPESHAESGHRQVEIQSTFTKAPTGTRPSPKSCLVDGTSKDLEEMK</sequence>
<protein>
    <submittedName>
        <fullName evidence="2">Uncharacterized protein</fullName>
    </submittedName>
</protein>
<keyword evidence="3" id="KW-1185">Reference proteome</keyword>
<feature type="compositionally biased region" description="Basic and acidic residues" evidence="1">
    <location>
        <begin position="114"/>
        <end position="130"/>
    </location>
</feature>
<dbReference type="EMBL" id="JABSTV010001245">
    <property type="protein sequence ID" value="KAH7982084.1"/>
    <property type="molecule type" value="Genomic_DNA"/>
</dbReference>
<feature type="region of interest" description="Disordered" evidence="1">
    <location>
        <begin position="87"/>
        <end position="163"/>
    </location>
</feature>
<evidence type="ECO:0000313" key="3">
    <source>
        <dbReference type="Proteomes" id="UP000821837"/>
    </source>
</evidence>
<evidence type="ECO:0000313" key="2">
    <source>
        <dbReference type="EMBL" id="KAH7982084.1"/>
    </source>
</evidence>
<comment type="caution">
    <text evidence="2">The sequence shown here is derived from an EMBL/GenBank/DDBJ whole genome shotgun (WGS) entry which is preliminary data.</text>
</comment>
<accession>A0A9D4T6N4</accession>
<organism evidence="2 3">
    <name type="scientific">Rhipicephalus sanguineus</name>
    <name type="common">Brown dog tick</name>
    <name type="synonym">Ixodes sanguineus</name>
    <dbReference type="NCBI Taxonomy" id="34632"/>
    <lineage>
        <taxon>Eukaryota</taxon>
        <taxon>Metazoa</taxon>
        <taxon>Ecdysozoa</taxon>
        <taxon>Arthropoda</taxon>
        <taxon>Chelicerata</taxon>
        <taxon>Arachnida</taxon>
        <taxon>Acari</taxon>
        <taxon>Parasitiformes</taxon>
        <taxon>Ixodida</taxon>
        <taxon>Ixodoidea</taxon>
        <taxon>Ixodidae</taxon>
        <taxon>Rhipicephalinae</taxon>
        <taxon>Rhipicephalus</taxon>
        <taxon>Rhipicephalus</taxon>
    </lineage>
</organism>
<reference evidence="2" key="1">
    <citation type="journal article" date="2020" name="Cell">
        <title>Large-Scale Comparative Analyses of Tick Genomes Elucidate Their Genetic Diversity and Vector Capacities.</title>
        <authorList>
            <consortium name="Tick Genome and Microbiome Consortium (TIGMIC)"/>
            <person name="Jia N."/>
            <person name="Wang J."/>
            <person name="Shi W."/>
            <person name="Du L."/>
            <person name="Sun Y."/>
            <person name="Zhan W."/>
            <person name="Jiang J.F."/>
            <person name="Wang Q."/>
            <person name="Zhang B."/>
            <person name="Ji P."/>
            <person name="Bell-Sakyi L."/>
            <person name="Cui X.M."/>
            <person name="Yuan T.T."/>
            <person name="Jiang B.G."/>
            <person name="Yang W.F."/>
            <person name="Lam T.T."/>
            <person name="Chang Q.C."/>
            <person name="Ding S.J."/>
            <person name="Wang X.J."/>
            <person name="Zhu J.G."/>
            <person name="Ruan X.D."/>
            <person name="Zhao L."/>
            <person name="Wei J.T."/>
            <person name="Ye R.Z."/>
            <person name="Que T.C."/>
            <person name="Du C.H."/>
            <person name="Zhou Y.H."/>
            <person name="Cheng J.X."/>
            <person name="Dai P.F."/>
            <person name="Guo W.B."/>
            <person name="Han X.H."/>
            <person name="Huang E.J."/>
            <person name="Li L.F."/>
            <person name="Wei W."/>
            <person name="Gao Y.C."/>
            <person name="Liu J.Z."/>
            <person name="Shao H.Z."/>
            <person name="Wang X."/>
            <person name="Wang C.C."/>
            <person name="Yang T.C."/>
            <person name="Huo Q.B."/>
            <person name="Li W."/>
            <person name="Chen H.Y."/>
            <person name="Chen S.E."/>
            <person name="Zhou L.G."/>
            <person name="Ni X.B."/>
            <person name="Tian J.H."/>
            <person name="Sheng Y."/>
            <person name="Liu T."/>
            <person name="Pan Y.S."/>
            <person name="Xia L.Y."/>
            <person name="Li J."/>
            <person name="Zhao F."/>
            <person name="Cao W.C."/>
        </authorList>
    </citation>
    <scope>NUCLEOTIDE SEQUENCE</scope>
    <source>
        <strain evidence="2">Rsan-2018</strain>
    </source>
</reference>
<dbReference type="Proteomes" id="UP000821837">
    <property type="component" value="Chromosome 1"/>
</dbReference>